<dbReference type="KEGG" id="tbs:A3L01_03555"/>
<evidence type="ECO:0000313" key="2">
    <source>
        <dbReference type="Proteomes" id="UP000250272"/>
    </source>
</evidence>
<gene>
    <name evidence="1" type="ORF">A3L01_03555</name>
</gene>
<dbReference type="RefSeq" id="WP_088864508.1">
    <property type="nucleotide sequence ID" value="NZ_CP015101.1"/>
</dbReference>
<accession>A0A2Z2MFP4</accession>
<dbReference type="AlphaFoldDB" id="A0A2Z2MFP4"/>
<sequence>MKKVVAILALFLLVFVPFAGAVSAATWSYESFIKQSMAWYYLYQSNEDKFKELYNLSVQMNVSNETLSLAMELYNNASAEYNQALTYGIPQESRTLSWVVFSVHIRKAYIYMSQAVELLEKALAPLENQTA</sequence>
<dbReference type="GeneID" id="33325816"/>
<organism evidence="1 2">
    <name type="scientific">Thermococcus barossii</name>
    <dbReference type="NCBI Taxonomy" id="54077"/>
    <lineage>
        <taxon>Archaea</taxon>
        <taxon>Methanobacteriati</taxon>
        <taxon>Methanobacteriota</taxon>
        <taxon>Thermococci</taxon>
        <taxon>Thermococcales</taxon>
        <taxon>Thermococcaceae</taxon>
        <taxon>Thermococcus</taxon>
    </lineage>
</organism>
<reference evidence="1 2" key="1">
    <citation type="submission" date="2016-04" db="EMBL/GenBank/DDBJ databases">
        <title>Complete genome sequence of Thermococcus barossii type strain SHCK-94.</title>
        <authorList>
            <person name="Oger P.M."/>
        </authorList>
    </citation>
    <scope>NUCLEOTIDE SEQUENCE [LARGE SCALE GENOMIC DNA]</scope>
    <source>
        <strain evidence="1 2">SHCK-94</strain>
    </source>
</reference>
<protein>
    <submittedName>
        <fullName evidence="1">Pyrolysin</fullName>
    </submittedName>
</protein>
<dbReference type="EMBL" id="CP015101">
    <property type="protein sequence ID" value="ASJ04483.1"/>
    <property type="molecule type" value="Genomic_DNA"/>
</dbReference>
<name>A0A2Z2MFP4_9EURY</name>
<dbReference type="Proteomes" id="UP000250272">
    <property type="component" value="Chromosome"/>
</dbReference>
<dbReference type="OrthoDB" id="36243at2157"/>
<keyword evidence="2" id="KW-1185">Reference proteome</keyword>
<evidence type="ECO:0000313" key="1">
    <source>
        <dbReference type="EMBL" id="ASJ04483.1"/>
    </source>
</evidence>
<proteinExistence type="predicted"/>